<dbReference type="Proteomes" id="UP000289738">
    <property type="component" value="Chromosome A09"/>
</dbReference>
<dbReference type="PANTHER" id="PTHR10492:SF57">
    <property type="entry name" value="ATP-DEPENDENT DNA HELICASE"/>
    <property type="match status" value="1"/>
</dbReference>
<organism evidence="1 2">
    <name type="scientific">Arachis hypogaea</name>
    <name type="common">Peanut</name>
    <dbReference type="NCBI Taxonomy" id="3818"/>
    <lineage>
        <taxon>Eukaryota</taxon>
        <taxon>Viridiplantae</taxon>
        <taxon>Streptophyta</taxon>
        <taxon>Embryophyta</taxon>
        <taxon>Tracheophyta</taxon>
        <taxon>Spermatophyta</taxon>
        <taxon>Magnoliopsida</taxon>
        <taxon>eudicotyledons</taxon>
        <taxon>Gunneridae</taxon>
        <taxon>Pentapetalae</taxon>
        <taxon>rosids</taxon>
        <taxon>fabids</taxon>
        <taxon>Fabales</taxon>
        <taxon>Fabaceae</taxon>
        <taxon>Papilionoideae</taxon>
        <taxon>50 kb inversion clade</taxon>
        <taxon>dalbergioids sensu lato</taxon>
        <taxon>Dalbergieae</taxon>
        <taxon>Pterocarpus clade</taxon>
        <taxon>Arachis</taxon>
    </lineage>
</organism>
<sequence>MPNLHGTVQNYMVHGPCEFTLLKDESCSKFYPKEFRQRTLIDEAEFPKYRHTDNSQTMKKRKYVLDNKFIVFYNPELLLKFGCHINCVHKDNDSVTITLYHTGDSSEATQVVDEIRNYYDCRYISACEAVWFIWNEIQEKEPFVIRLLFHLKDE</sequence>
<dbReference type="AlphaFoldDB" id="A0A445BJV3"/>
<protein>
    <submittedName>
        <fullName evidence="1">Uncharacterized protein</fullName>
    </submittedName>
</protein>
<proteinExistence type="predicted"/>
<reference evidence="1 2" key="1">
    <citation type="submission" date="2019-01" db="EMBL/GenBank/DDBJ databases">
        <title>Sequencing of cultivated peanut Arachis hypogaea provides insights into genome evolution and oil improvement.</title>
        <authorList>
            <person name="Chen X."/>
        </authorList>
    </citation>
    <scope>NUCLEOTIDE SEQUENCE [LARGE SCALE GENOMIC DNA]</scope>
    <source>
        <strain evidence="2">cv. Fuhuasheng</strain>
        <tissue evidence="1">Leaves</tissue>
    </source>
</reference>
<dbReference type="EMBL" id="SDMP01000009">
    <property type="protein sequence ID" value="RYR38949.1"/>
    <property type="molecule type" value="Genomic_DNA"/>
</dbReference>
<evidence type="ECO:0000313" key="2">
    <source>
        <dbReference type="Proteomes" id="UP000289738"/>
    </source>
</evidence>
<name>A0A445BJV3_ARAHY</name>
<comment type="caution">
    <text evidence="1">The sequence shown here is derived from an EMBL/GenBank/DDBJ whole genome shotgun (WGS) entry which is preliminary data.</text>
</comment>
<gene>
    <name evidence="1" type="ORF">Ahy_A09g044303</name>
</gene>
<keyword evidence="2" id="KW-1185">Reference proteome</keyword>
<dbReference type="PANTHER" id="PTHR10492">
    <property type="match status" value="1"/>
</dbReference>
<accession>A0A445BJV3</accession>
<evidence type="ECO:0000313" key="1">
    <source>
        <dbReference type="EMBL" id="RYR38949.1"/>
    </source>
</evidence>